<proteinExistence type="inferred from homology"/>
<dbReference type="RefSeq" id="WP_072846128.1">
    <property type="nucleotide sequence ID" value="NZ_FNAB01000019.1"/>
</dbReference>
<evidence type="ECO:0000256" key="17">
    <source>
        <dbReference type="ARBA" id="ARBA00040123"/>
    </source>
</evidence>
<dbReference type="PANTHER" id="PTHR12418">
    <property type="entry name" value="ACYL-COENZYME A THIOESTERASE THEM4"/>
    <property type="match status" value="1"/>
</dbReference>
<evidence type="ECO:0000256" key="23">
    <source>
        <dbReference type="ARBA" id="ARBA00048180"/>
    </source>
</evidence>
<evidence type="ECO:0000256" key="20">
    <source>
        <dbReference type="ARBA" id="ARBA00047734"/>
    </source>
</evidence>
<keyword evidence="9" id="KW-0809">Transit peptide</keyword>
<keyword evidence="7" id="KW-0378">Hydrolase</keyword>
<comment type="catalytic activity">
    <reaction evidence="19">
        <text>octanoyl-CoA + H2O = octanoate + CoA + H(+)</text>
        <dbReference type="Rhea" id="RHEA:30143"/>
        <dbReference type="ChEBI" id="CHEBI:15377"/>
        <dbReference type="ChEBI" id="CHEBI:15378"/>
        <dbReference type="ChEBI" id="CHEBI:25646"/>
        <dbReference type="ChEBI" id="CHEBI:57287"/>
        <dbReference type="ChEBI" id="CHEBI:57386"/>
    </reaction>
    <physiologicalReaction direction="left-to-right" evidence="19">
        <dbReference type="Rhea" id="RHEA:30144"/>
    </physiologicalReaction>
</comment>
<keyword evidence="6" id="KW-0053">Apoptosis</keyword>
<evidence type="ECO:0000256" key="2">
    <source>
        <dbReference type="ARBA" id="ARBA00004496"/>
    </source>
</evidence>
<keyword evidence="11" id="KW-0472">Membrane</keyword>
<dbReference type="STRING" id="168276.SAMN05444580_11968"/>
<dbReference type="Proteomes" id="UP000199417">
    <property type="component" value="Unassembled WGS sequence"/>
</dbReference>
<keyword evidence="8" id="KW-0276">Fatty acid metabolism</keyword>
<dbReference type="SUPFAM" id="SSF54637">
    <property type="entry name" value="Thioesterase/thiol ester dehydrase-isomerase"/>
    <property type="match status" value="1"/>
</dbReference>
<name>A0A1G7DKV9_9NOCA</name>
<sequence length="230" mass="24550">MTESIARQQSLYVQDGLSDEEIDRQSELYGPLTDSVRDLIEIALLTEVEDEVDLRAAQEHLEAAKQILRKRMNPGPYGVRWGASGQKRAWGNAAAGLRNAVAPPVVLQHDPDGRAWCDFHLGSQYEGPAGLTHGGVSALILDQVLGSAAEFGGAPGMTGTLTLRYRRPTPLGALHAEARIDRIEGVKTIVVGHLAAADGVCVEAEGVFILPKWARSPGPSTIGEPAPDGF</sequence>
<accession>A0A1G7DKV9</accession>
<evidence type="ECO:0000259" key="24">
    <source>
        <dbReference type="Pfam" id="PF03061"/>
    </source>
</evidence>
<evidence type="ECO:0000256" key="14">
    <source>
        <dbReference type="ARBA" id="ARBA00037002"/>
    </source>
</evidence>
<evidence type="ECO:0000256" key="11">
    <source>
        <dbReference type="ARBA" id="ARBA00023136"/>
    </source>
</evidence>
<evidence type="ECO:0000313" key="25">
    <source>
        <dbReference type="EMBL" id="SDE51395.1"/>
    </source>
</evidence>
<dbReference type="GO" id="GO:0016020">
    <property type="term" value="C:membrane"/>
    <property type="evidence" value="ECO:0007669"/>
    <property type="project" value="UniProtKB-SubCell"/>
</dbReference>
<dbReference type="AlphaFoldDB" id="A0A1G7DKV9"/>
<evidence type="ECO:0000256" key="12">
    <source>
        <dbReference type="ARBA" id="ARBA00023273"/>
    </source>
</evidence>
<comment type="catalytic activity">
    <reaction evidence="20">
        <text>hexadecanoyl-CoA + H2O = hexadecanoate + CoA + H(+)</text>
        <dbReference type="Rhea" id="RHEA:16645"/>
        <dbReference type="ChEBI" id="CHEBI:7896"/>
        <dbReference type="ChEBI" id="CHEBI:15377"/>
        <dbReference type="ChEBI" id="CHEBI:15378"/>
        <dbReference type="ChEBI" id="CHEBI:57287"/>
        <dbReference type="ChEBI" id="CHEBI:57379"/>
        <dbReference type="EC" id="3.1.2.2"/>
    </reaction>
    <physiologicalReaction direction="left-to-right" evidence="20">
        <dbReference type="Rhea" id="RHEA:16646"/>
    </physiologicalReaction>
</comment>
<evidence type="ECO:0000256" key="8">
    <source>
        <dbReference type="ARBA" id="ARBA00022832"/>
    </source>
</evidence>
<evidence type="ECO:0000256" key="3">
    <source>
        <dbReference type="ARBA" id="ARBA00004632"/>
    </source>
</evidence>
<dbReference type="GO" id="GO:0016787">
    <property type="term" value="F:hydrolase activity"/>
    <property type="evidence" value="ECO:0007669"/>
    <property type="project" value="UniProtKB-KW"/>
</dbReference>
<organism evidence="25 26">
    <name type="scientific">Rhodococcus tukisamuensis</name>
    <dbReference type="NCBI Taxonomy" id="168276"/>
    <lineage>
        <taxon>Bacteria</taxon>
        <taxon>Bacillati</taxon>
        <taxon>Actinomycetota</taxon>
        <taxon>Actinomycetes</taxon>
        <taxon>Mycobacteriales</taxon>
        <taxon>Nocardiaceae</taxon>
        <taxon>Rhodococcus</taxon>
    </lineage>
</organism>
<evidence type="ECO:0000256" key="16">
    <source>
        <dbReference type="ARBA" id="ARBA00038848"/>
    </source>
</evidence>
<dbReference type="InterPro" id="IPR052365">
    <property type="entry name" value="THEM4/THEM5_acyl-CoA_thioest"/>
</dbReference>
<comment type="similarity">
    <text evidence="15">Belongs to the THEM4/THEM5 thioesterase family.</text>
</comment>
<evidence type="ECO:0000256" key="13">
    <source>
        <dbReference type="ARBA" id="ARBA00035852"/>
    </source>
</evidence>
<evidence type="ECO:0000256" key="1">
    <source>
        <dbReference type="ARBA" id="ARBA00004170"/>
    </source>
</evidence>
<dbReference type="GO" id="GO:0005737">
    <property type="term" value="C:cytoplasm"/>
    <property type="evidence" value="ECO:0007669"/>
    <property type="project" value="UniProtKB-SubCell"/>
</dbReference>
<reference evidence="25 26" key="1">
    <citation type="submission" date="2016-10" db="EMBL/GenBank/DDBJ databases">
        <authorList>
            <person name="de Groot N.N."/>
        </authorList>
    </citation>
    <scope>NUCLEOTIDE SEQUENCE [LARGE SCALE GENOMIC DNA]</scope>
    <source>
        <strain evidence="25 26">JCM 11308</strain>
    </source>
</reference>
<dbReference type="EC" id="3.1.2.2" evidence="16"/>
<evidence type="ECO:0000256" key="5">
    <source>
        <dbReference type="ARBA" id="ARBA00022490"/>
    </source>
</evidence>
<evidence type="ECO:0000313" key="26">
    <source>
        <dbReference type="Proteomes" id="UP000199417"/>
    </source>
</evidence>
<gene>
    <name evidence="25" type="ORF">SAMN05444580_11968</name>
</gene>
<evidence type="ECO:0000256" key="9">
    <source>
        <dbReference type="ARBA" id="ARBA00022946"/>
    </source>
</evidence>
<dbReference type="PANTHER" id="PTHR12418:SF19">
    <property type="entry name" value="ACYL-COENZYME A THIOESTERASE THEM4"/>
    <property type="match status" value="1"/>
</dbReference>
<comment type="subcellular location">
    <subcellularLocation>
        <location evidence="3">Cell projection</location>
        <location evidence="3">Ruffle membrane</location>
    </subcellularLocation>
    <subcellularLocation>
        <location evidence="2">Cytoplasm</location>
    </subcellularLocation>
    <subcellularLocation>
        <location evidence="1">Membrane</location>
        <topology evidence="1">Peripheral membrane protein</topology>
    </subcellularLocation>
</comment>
<evidence type="ECO:0000256" key="22">
    <source>
        <dbReference type="ARBA" id="ARBA00048074"/>
    </source>
</evidence>
<comment type="catalytic activity">
    <reaction evidence="22">
        <text>dodecanoyl-CoA + H2O = dodecanoate + CoA + H(+)</text>
        <dbReference type="Rhea" id="RHEA:30135"/>
        <dbReference type="ChEBI" id="CHEBI:15377"/>
        <dbReference type="ChEBI" id="CHEBI:15378"/>
        <dbReference type="ChEBI" id="CHEBI:18262"/>
        <dbReference type="ChEBI" id="CHEBI:57287"/>
        <dbReference type="ChEBI" id="CHEBI:57375"/>
    </reaction>
    <physiologicalReaction direction="left-to-right" evidence="22">
        <dbReference type="Rhea" id="RHEA:30136"/>
    </physiologicalReaction>
</comment>
<comment type="catalytic activity">
    <reaction evidence="13">
        <text>(5Z,8Z,11Z,14Z)-eicosatetraenoyl-CoA + H2O = (5Z,8Z,11Z,14Z)-eicosatetraenoate + CoA + H(+)</text>
        <dbReference type="Rhea" id="RHEA:40151"/>
        <dbReference type="ChEBI" id="CHEBI:15377"/>
        <dbReference type="ChEBI" id="CHEBI:15378"/>
        <dbReference type="ChEBI" id="CHEBI:32395"/>
        <dbReference type="ChEBI" id="CHEBI:57287"/>
        <dbReference type="ChEBI" id="CHEBI:57368"/>
    </reaction>
    <physiologicalReaction direction="left-to-right" evidence="13">
        <dbReference type="Rhea" id="RHEA:40152"/>
    </physiologicalReaction>
</comment>
<evidence type="ECO:0000256" key="21">
    <source>
        <dbReference type="ARBA" id="ARBA00047969"/>
    </source>
</evidence>
<feature type="domain" description="Thioesterase" evidence="24">
    <location>
        <begin position="130"/>
        <end position="190"/>
    </location>
</feature>
<keyword evidence="26" id="KW-1185">Reference proteome</keyword>
<dbReference type="GO" id="GO:0006631">
    <property type="term" value="P:fatty acid metabolic process"/>
    <property type="evidence" value="ECO:0007669"/>
    <property type="project" value="UniProtKB-KW"/>
</dbReference>
<keyword evidence="4" id="KW-1003">Cell membrane</keyword>
<dbReference type="CDD" id="cd03443">
    <property type="entry name" value="PaaI_thioesterase"/>
    <property type="match status" value="1"/>
</dbReference>
<protein>
    <recommendedName>
        <fullName evidence="17">Acyl-coenzyme A thioesterase THEM4</fullName>
        <ecNumber evidence="16">3.1.2.2</ecNumber>
    </recommendedName>
    <alternativeName>
        <fullName evidence="18">Thioesterase superfamily member 4</fullName>
    </alternativeName>
</protein>
<keyword evidence="12" id="KW-0966">Cell projection</keyword>
<evidence type="ECO:0000256" key="4">
    <source>
        <dbReference type="ARBA" id="ARBA00022475"/>
    </source>
</evidence>
<evidence type="ECO:0000256" key="19">
    <source>
        <dbReference type="ARBA" id="ARBA00047588"/>
    </source>
</evidence>
<keyword evidence="5" id="KW-0963">Cytoplasm</keyword>
<evidence type="ECO:0000256" key="15">
    <source>
        <dbReference type="ARBA" id="ARBA00038456"/>
    </source>
</evidence>
<dbReference type="Pfam" id="PF03061">
    <property type="entry name" value="4HBT"/>
    <property type="match status" value="1"/>
</dbReference>
<evidence type="ECO:0000256" key="7">
    <source>
        <dbReference type="ARBA" id="ARBA00022801"/>
    </source>
</evidence>
<dbReference type="InterPro" id="IPR006683">
    <property type="entry name" value="Thioestr_dom"/>
</dbReference>
<evidence type="ECO:0000256" key="18">
    <source>
        <dbReference type="ARBA" id="ARBA00043210"/>
    </source>
</evidence>
<dbReference type="EMBL" id="FNAB01000019">
    <property type="protein sequence ID" value="SDE51395.1"/>
    <property type="molecule type" value="Genomic_DNA"/>
</dbReference>
<comment type="catalytic activity">
    <reaction evidence="23">
        <text>tetradecanoyl-CoA + H2O = tetradecanoate + CoA + H(+)</text>
        <dbReference type="Rhea" id="RHEA:40119"/>
        <dbReference type="ChEBI" id="CHEBI:15377"/>
        <dbReference type="ChEBI" id="CHEBI:15378"/>
        <dbReference type="ChEBI" id="CHEBI:30807"/>
        <dbReference type="ChEBI" id="CHEBI:57287"/>
        <dbReference type="ChEBI" id="CHEBI:57385"/>
    </reaction>
    <physiologicalReaction direction="left-to-right" evidence="23">
        <dbReference type="Rhea" id="RHEA:40120"/>
    </physiologicalReaction>
</comment>
<evidence type="ECO:0000256" key="6">
    <source>
        <dbReference type="ARBA" id="ARBA00022703"/>
    </source>
</evidence>
<keyword evidence="10" id="KW-0443">Lipid metabolism</keyword>
<dbReference type="Gene3D" id="3.10.129.10">
    <property type="entry name" value="Hotdog Thioesterase"/>
    <property type="match status" value="1"/>
</dbReference>
<comment type="catalytic activity">
    <reaction evidence="21">
        <text>decanoyl-CoA + H2O = decanoate + CoA + H(+)</text>
        <dbReference type="Rhea" id="RHEA:40059"/>
        <dbReference type="ChEBI" id="CHEBI:15377"/>
        <dbReference type="ChEBI" id="CHEBI:15378"/>
        <dbReference type="ChEBI" id="CHEBI:27689"/>
        <dbReference type="ChEBI" id="CHEBI:57287"/>
        <dbReference type="ChEBI" id="CHEBI:61430"/>
    </reaction>
    <physiologicalReaction direction="left-to-right" evidence="21">
        <dbReference type="Rhea" id="RHEA:40060"/>
    </physiologicalReaction>
</comment>
<evidence type="ECO:0000256" key="10">
    <source>
        <dbReference type="ARBA" id="ARBA00023098"/>
    </source>
</evidence>
<dbReference type="InterPro" id="IPR029069">
    <property type="entry name" value="HotDog_dom_sf"/>
</dbReference>
<comment type="catalytic activity">
    <reaction evidence="14">
        <text>(9Z)-octadecenoyl-CoA + H2O = (9Z)-octadecenoate + CoA + H(+)</text>
        <dbReference type="Rhea" id="RHEA:40139"/>
        <dbReference type="ChEBI" id="CHEBI:15377"/>
        <dbReference type="ChEBI" id="CHEBI:15378"/>
        <dbReference type="ChEBI" id="CHEBI:30823"/>
        <dbReference type="ChEBI" id="CHEBI:57287"/>
        <dbReference type="ChEBI" id="CHEBI:57387"/>
    </reaction>
    <physiologicalReaction direction="left-to-right" evidence="14">
        <dbReference type="Rhea" id="RHEA:40140"/>
    </physiologicalReaction>
</comment>